<dbReference type="GO" id="GO:0006107">
    <property type="term" value="P:oxaloacetate metabolic process"/>
    <property type="evidence" value="ECO:0007669"/>
    <property type="project" value="UniProtKB-ARBA"/>
</dbReference>
<dbReference type="Proteomes" id="UP000190744">
    <property type="component" value="Unassembled WGS sequence"/>
</dbReference>
<feature type="domain" description="Fumarylacetoacetase-like C-terminal" evidence="3">
    <location>
        <begin position="87"/>
        <end position="302"/>
    </location>
</feature>
<dbReference type="GO" id="GO:0050163">
    <property type="term" value="F:oxaloacetate tautomerase activity"/>
    <property type="evidence" value="ECO:0007669"/>
    <property type="project" value="UniProtKB-ARBA"/>
</dbReference>
<evidence type="ECO:0000256" key="1">
    <source>
        <dbReference type="ARBA" id="ARBA00010211"/>
    </source>
</evidence>
<organism evidence="4 5">
    <name type="scientific">Penicillium brasilianum</name>
    <dbReference type="NCBI Taxonomy" id="104259"/>
    <lineage>
        <taxon>Eukaryota</taxon>
        <taxon>Fungi</taxon>
        <taxon>Dikarya</taxon>
        <taxon>Ascomycota</taxon>
        <taxon>Pezizomycotina</taxon>
        <taxon>Eurotiomycetes</taxon>
        <taxon>Eurotiomycetidae</taxon>
        <taxon>Eurotiales</taxon>
        <taxon>Aspergillaceae</taxon>
        <taxon>Penicillium</taxon>
    </lineage>
</organism>
<comment type="caution">
    <text evidence="4">The sequence shown here is derived from an EMBL/GenBank/DDBJ whole genome shotgun (WGS) entry which is preliminary data.</text>
</comment>
<evidence type="ECO:0000313" key="4">
    <source>
        <dbReference type="EMBL" id="OOQ86996.1"/>
    </source>
</evidence>
<comment type="similarity">
    <text evidence="1">Belongs to the FAH family.</text>
</comment>
<name>A0A1S9RNR6_PENBI</name>
<dbReference type="FunFam" id="3.90.850.10:FF:000002">
    <property type="entry name" value="2-hydroxyhepta-2,4-diene-1,7-dioate isomerase"/>
    <property type="match status" value="1"/>
</dbReference>
<dbReference type="Gene3D" id="3.90.850.10">
    <property type="entry name" value="Fumarylacetoacetase-like, C-terminal domain"/>
    <property type="match status" value="1"/>
</dbReference>
<dbReference type="PANTHER" id="PTHR11820">
    <property type="entry name" value="ACYLPYRUVASE"/>
    <property type="match status" value="1"/>
</dbReference>
<dbReference type="GO" id="GO:0016787">
    <property type="term" value="F:hydrolase activity"/>
    <property type="evidence" value="ECO:0007669"/>
    <property type="project" value="UniProtKB-KW"/>
</dbReference>
<proteinExistence type="inferred from homology"/>
<protein>
    <submittedName>
        <fullName evidence="4">Fumarylacetoacetate hydrolase family protein</fullName>
    </submittedName>
</protein>
<evidence type="ECO:0000313" key="5">
    <source>
        <dbReference type="Proteomes" id="UP000190744"/>
    </source>
</evidence>
<dbReference type="InterPro" id="IPR036663">
    <property type="entry name" value="Fumarylacetoacetase_C_sf"/>
</dbReference>
<reference evidence="5" key="1">
    <citation type="submission" date="2015-09" db="EMBL/GenBank/DDBJ databases">
        <authorList>
            <person name="Fill T.P."/>
            <person name="Baretta J.F."/>
            <person name="de Almeida L.G."/>
            <person name="Rocha M."/>
            <person name="de Souza D.H."/>
            <person name="Malavazi I."/>
            <person name="Cerdeira L.T."/>
            <person name="Hong H."/>
            <person name="Samborskyy M."/>
            <person name="de Vasconcelos A.T."/>
            <person name="Leadlay P."/>
            <person name="Rodrigues-Filho E."/>
        </authorList>
    </citation>
    <scope>NUCLEOTIDE SEQUENCE [LARGE SCALE GENOMIC DNA]</scope>
    <source>
        <strain evidence="5">LaBioMMi 136</strain>
    </source>
</reference>
<accession>A0A1S9RNR6</accession>
<dbReference type="EMBL" id="LJBN01000130">
    <property type="protein sequence ID" value="OOQ86996.1"/>
    <property type="molecule type" value="Genomic_DNA"/>
</dbReference>
<dbReference type="InterPro" id="IPR011234">
    <property type="entry name" value="Fumarylacetoacetase-like_C"/>
</dbReference>
<sequence length="307" mass="33290">MKPLFDRLVRFKDAEGNDLYGEAPPDVDSLVGREVAVYAGDMPWDLQRTNQSAKIVEVNPRIPSPRLTSMLTTASQVLCPLAHTPIIYGVGLNYKAHIAEGPKAHEPPPPYPVIFTKPPDALNGPYSTVVVNPQCSDTMDYEGELTIVLGRDCKDITTPADAFNVILGYTIGNDVSCRQWQRPDISGHQHGYAKSFDGFAPLGPVLVSSALVPADISSGRVDLELVTRVNGEERQRGRTGHMIFNIADIIMHLSRATTLRAGTVIMTGTPEGVALSMKPPGWVQDGDEVEVSIKGIGSIKNKHVLLS</sequence>
<gene>
    <name evidence="4" type="ORF">PEBR_18913</name>
</gene>
<dbReference type="GO" id="GO:0046872">
    <property type="term" value="F:metal ion binding"/>
    <property type="evidence" value="ECO:0007669"/>
    <property type="project" value="UniProtKB-KW"/>
</dbReference>
<keyword evidence="2" id="KW-0479">Metal-binding</keyword>
<dbReference type="PANTHER" id="PTHR11820:SF100">
    <property type="entry name" value="FUMARYLACETOACETATE HYDROLASE FAMILY PROTEIN (AFU_ORTHOLOGUE AFUA_4G01490)"/>
    <property type="match status" value="1"/>
</dbReference>
<dbReference type="AlphaFoldDB" id="A0A1S9RNR6"/>
<evidence type="ECO:0000256" key="2">
    <source>
        <dbReference type="ARBA" id="ARBA00022723"/>
    </source>
</evidence>
<evidence type="ECO:0000259" key="3">
    <source>
        <dbReference type="Pfam" id="PF01557"/>
    </source>
</evidence>
<keyword evidence="4" id="KW-0378">Hydrolase</keyword>
<dbReference type="Pfam" id="PF01557">
    <property type="entry name" value="FAA_hydrolase"/>
    <property type="match status" value="1"/>
</dbReference>
<dbReference type="SUPFAM" id="SSF56529">
    <property type="entry name" value="FAH"/>
    <property type="match status" value="1"/>
</dbReference>